<keyword evidence="2 6" id="KW-0597">Phosphoprotein</keyword>
<dbReference type="EC" id="7.-.-.-" evidence="6"/>
<evidence type="ECO:0000256" key="4">
    <source>
        <dbReference type="ARBA" id="ARBA00022643"/>
    </source>
</evidence>
<dbReference type="GO" id="GO:0009055">
    <property type="term" value="F:electron transfer activity"/>
    <property type="evidence" value="ECO:0007669"/>
    <property type="project" value="InterPro"/>
</dbReference>
<comment type="similarity">
    <text evidence="6">Belongs to the RnfG family.</text>
</comment>
<dbReference type="InterPro" id="IPR007329">
    <property type="entry name" value="FMN-bd"/>
</dbReference>
<dbReference type="Proteomes" id="UP000051861">
    <property type="component" value="Unassembled WGS sequence"/>
</dbReference>
<keyword evidence="4 6" id="KW-0288">FMN</keyword>
<dbReference type="PIRSF" id="PIRSF006091">
    <property type="entry name" value="E_trnsport_RnfG"/>
    <property type="match status" value="1"/>
</dbReference>
<dbReference type="GO" id="GO:0005886">
    <property type="term" value="C:plasma membrane"/>
    <property type="evidence" value="ECO:0007669"/>
    <property type="project" value="UniProtKB-SubCell"/>
</dbReference>
<keyword evidence="1 6" id="KW-0813">Transport</keyword>
<evidence type="ECO:0000313" key="9">
    <source>
        <dbReference type="EMBL" id="KPJ66873.1"/>
    </source>
</evidence>
<protein>
    <recommendedName>
        <fullName evidence="6">Ion-translocating oxidoreductase complex subunit G</fullName>
        <ecNumber evidence="6">7.-.-.-</ecNumber>
    </recommendedName>
    <alternativeName>
        <fullName evidence="6">Rnf electron transport complex subunit G</fullName>
    </alternativeName>
</protein>
<comment type="cofactor">
    <cofactor evidence="6">
        <name>FMN</name>
        <dbReference type="ChEBI" id="CHEBI:58210"/>
    </cofactor>
</comment>
<dbReference type="EMBL" id="LIZX01000070">
    <property type="protein sequence ID" value="KPJ66873.1"/>
    <property type="molecule type" value="Genomic_DNA"/>
</dbReference>
<dbReference type="AlphaFoldDB" id="A0A0S7XXY5"/>
<keyword evidence="6 7" id="KW-0812">Transmembrane</keyword>
<comment type="subcellular location">
    <subcellularLocation>
        <location evidence="6">Cell membrane</location>
        <topology evidence="6">Single-pass membrane protein</topology>
    </subcellularLocation>
</comment>
<comment type="subunit">
    <text evidence="6">The complex is composed of six subunits: RnfA, RnfB, RnfC, RnfD, RnfE and RnfG.</text>
</comment>
<dbReference type="GO" id="GO:0022900">
    <property type="term" value="P:electron transport chain"/>
    <property type="evidence" value="ECO:0007669"/>
    <property type="project" value="UniProtKB-UniRule"/>
</dbReference>
<evidence type="ECO:0000256" key="3">
    <source>
        <dbReference type="ARBA" id="ARBA00022630"/>
    </source>
</evidence>
<dbReference type="PATRIC" id="fig|1703775.3.peg.3054"/>
<dbReference type="InterPro" id="IPR010209">
    <property type="entry name" value="Ion_transpt_RnfG/RsxG"/>
</dbReference>
<evidence type="ECO:0000256" key="1">
    <source>
        <dbReference type="ARBA" id="ARBA00022448"/>
    </source>
</evidence>
<keyword evidence="6 7" id="KW-0472">Membrane</keyword>
<dbReference type="PANTHER" id="PTHR36118">
    <property type="entry name" value="ION-TRANSLOCATING OXIDOREDUCTASE COMPLEX SUBUNIT G"/>
    <property type="match status" value="1"/>
</dbReference>
<organism evidence="9 10">
    <name type="scientific">candidate division WOR-1 bacterium DG_54_3</name>
    <dbReference type="NCBI Taxonomy" id="1703775"/>
    <lineage>
        <taxon>Bacteria</taxon>
        <taxon>Bacillati</taxon>
        <taxon>Saganbacteria</taxon>
    </lineage>
</organism>
<sequence length="182" mass="19962">MNKTLRMIIVLTVIGLVSGGILAVVYNWALPKIELNQIKETDAAIFKVLPATKSYKKVVKDDLTYFECFDKEGGRVGTAILCQGNGYQGEIKLMVGVNTDFSKFTGMAVLEQVETPGLGAKIAENKFENQFKGLAARPPIEYVKAKAPEKPNEIQAITGATISSRAVVNIINKTVKQWLEIQ</sequence>
<dbReference type="NCBIfam" id="TIGR01947">
    <property type="entry name" value="rnfG"/>
    <property type="match status" value="1"/>
</dbReference>
<feature type="modified residue" description="FMN phosphoryl threonine" evidence="6">
    <location>
        <position position="161"/>
    </location>
</feature>
<feature type="transmembrane region" description="Helical" evidence="7">
    <location>
        <begin position="7"/>
        <end position="29"/>
    </location>
</feature>
<reference evidence="9 10" key="1">
    <citation type="journal article" date="2015" name="Microbiome">
        <title>Genomic resolution of linkages in carbon, nitrogen, and sulfur cycling among widespread estuary sediment bacteria.</title>
        <authorList>
            <person name="Baker B.J."/>
            <person name="Lazar C.S."/>
            <person name="Teske A.P."/>
            <person name="Dick G.J."/>
        </authorList>
    </citation>
    <scope>NUCLEOTIDE SEQUENCE [LARGE SCALE GENOMIC DNA]</scope>
    <source>
        <strain evidence="9">DG_54_3</strain>
    </source>
</reference>
<evidence type="ECO:0000256" key="7">
    <source>
        <dbReference type="SAM" id="Phobius"/>
    </source>
</evidence>
<gene>
    <name evidence="6" type="primary">rnfG</name>
    <name evidence="9" type="ORF">AMJ44_07685</name>
</gene>
<evidence type="ECO:0000256" key="5">
    <source>
        <dbReference type="ARBA" id="ARBA00022982"/>
    </source>
</evidence>
<keyword evidence="6" id="KW-1003">Cell membrane</keyword>
<name>A0A0S7XXY5_UNCSA</name>
<evidence type="ECO:0000256" key="2">
    <source>
        <dbReference type="ARBA" id="ARBA00022553"/>
    </source>
</evidence>
<evidence type="ECO:0000259" key="8">
    <source>
        <dbReference type="SMART" id="SM00900"/>
    </source>
</evidence>
<keyword evidence="6" id="KW-1278">Translocase</keyword>
<dbReference type="GO" id="GO:0010181">
    <property type="term" value="F:FMN binding"/>
    <property type="evidence" value="ECO:0007669"/>
    <property type="project" value="InterPro"/>
</dbReference>
<keyword evidence="5 6" id="KW-0249">Electron transport</keyword>
<evidence type="ECO:0000313" key="10">
    <source>
        <dbReference type="Proteomes" id="UP000051861"/>
    </source>
</evidence>
<comment type="function">
    <text evidence="6">Part of a membrane-bound complex that couples electron transfer with translocation of ions across the membrane.</text>
</comment>
<evidence type="ECO:0000256" key="6">
    <source>
        <dbReference type="HAMAP-Rule" id="MF_00479"/>
    </source>
</evidence>
<dbReference type="Pfam" id="PF04205">
    <property type="entry name" value="FMN_bind"/>
    <property type="match status" value="1"/>
</dbReference>
<comment type="caution">
    <text evidence="9">The sequence shown here is derived from an EMBL/GenBank/DDBJ whole genome shotgun (WGS) entry which is preliminary data.</text>
</comment>
<proteinExistence type="inferred from homology"/>
<keyword evidence="6 7" id="KW-1133">Transmembrane helix</keyword>
<accession>A0A0S7XXY5</accession>
<dbReference type="HAMAP" id="MF_00479">
    <property type="entry name" value="RsxG_RnfG"/>
    <property type="match status" value="1"/>
</dbReference>
<feature type="domain" description="FMN-binding" evidence="8">
    <location>
        <begin position="86"/>
        <end position="178"/>
    </location>
</feature>
<keyword evidence="3 6" id="KW-0285">Flavoprotein</keyword>
<dbReference type="PANTHER" id="PTHR36118:SF1">
    <property type="entry name" value="ION-TRANSLOCATING OXIDOREDUCTASE COMPLEX SUBUNIT G"/>
    <property type="match status" value="1"/>
</dbReference>
<dbReference type="SMART" id="SM00900">
    <property type="entry name" value="FMN_bind"/>
    <property type="match status" value="1"/>
</dbReference>